<dbReference type="Proteomes" id="UP001321498">
    <property type="component" value="Chromosome"/>
</dbReference>
<proteinExistence type="inferred from homology"/>
<evidence type="ECO:0000256" key="6">
    <source>
        <dbReference type="ARBA" id="ARBA00049157"/>
    </source>
</evidence>
<evidence type="ECO:0000256" key="1">
    <source>
        <dbReference type="ARBA" id="ARBA00004861"/>
    </source>
</evidence>
<evidence type="ECO:0000256" key="5">
    <source>
        <dbReference type="ARBA" id="ARBA00023239"/>
    </source>
</evidence>
<feature type="domain" description="Orotidine 5'-phosphate decarboxylase" evidence="8">
    <location>
        <begin position="22"/>
        <end position="280"/>
    </location>
</feature>
<evidence type="ECO:0000313" key="9">
    <source>
        <dbReference type="EMBL" id="BDZ46977.1"/>
    </source>
</evidence>
<dbReference type="CDD" id="cd04725">
    <property type="entry name" value="OMP_decarboxylase_like"/>
    <property type="match status" value="1"/>
</dbReference>
<dbReference type="PANTHER" id="PTHR43375">
    <property type="entry name" value="OROTIDINE 5'-PHOSPHATE DECARBOXYLASE"/>
    <property type="match status" value="1"/>
</dbReference>
<gene>
    <name evidence="9" type="primary">pyrF</name>
    <name evidence="9" type="ORF">GCM10025866_28860</name>
</gene>
<reference evidence="10" key="1">
    <citation type="journal article" date="2019" name="Int. J. Syst. Evol. Microbiol.">
        <title>The Global Catalogue of Microorganisms (GCM) 10K type strain sequencing project: providing services to taxonomists for standard genome sequencing and annotation.</title>
        <authorList>
            <consortium name="The Broad Institute Genomics Platform"/>
            <consortium name="The Broad Institute Genome Sequencing Center for Infectious Disease"/>
            <person name="Wu L."/>
            <person name="Ma J."/>
        </authorList>
    </citation>
    <scope>NUCLEOTIDE SEQUENCE [LARGE SCALE GENOMIC DNA]</scope>
    <source>
        <strain evidence="10">NBRC 108725</strain>
    </source>
</reference>
<dbReference type="InterPro" id="IPR011995">
    <property type="entry name" value="OMPdecase_type-2"/>
</dbReference>
<comment type="similarity">
    <text evidence="2">Belongs to the OMP decarboxylase family. Type 2 subfamily.</text>
</comment>
<evidence type="ECO:0000313" key="10">
    <source>
        <dbReference type="Proteomes" id="UP001321498"/>
    </source>
</evidence>
<sequence length="292" mass="30363">MTGTPPTPFGDRLAAAFDAYGHLCIGIDPHEYLLKEWGLPLSAVGAHEFGLRVIEACAGRVGIVKPQVAFYERFGSIGFRVLEDVLVEARKAGLVVIGDVKRGDLGSTLEAYAQAWLSPGSPLEVDAMTISAYQGFGALQAPLEFAENAGKGLLVLSATSNPEAMAVQTSIIQRETQAGKTVAGGLASRVAGWNSEHQVGQRLGSIGVVLGATIDFQDVGIDLDELAAPPAAPILAPGFGYQGADFSQVRRIFGVAADQVIVTASRSILSAGTGGIRAAIDAQVQQVAEAYA</sequence>
<accession>A0ABM8GFX0</accession>
<keyword evidence="3" id="KW-0210">Decarboxylase</keyword>
<evidence type="ECO:0000256" key="7">
    <source>
        <dbReference type="NCBIfam" id="TIGR02127"/>
    </source>
</evidence>
<keyword evidence="4" id="KW-0665">Pyrimidine biosynthesis</keyword>
<protein>
    <recommendedName>
        <fullName evidence="7">Orotidine-5'-phosphate decarboxylase</fullName>
        <ecNumber evidence="7">4.1.1.23</ecNumber>
    </recommendedName>
</protein>
<comment type="pathway">
    <text evidence="1">Pyrimidine metabolism; UMP biosynthesis via de novo pathway; UMP from orotate: step 2/2.</text>
</comment>
<keyword evidence="5" id="KW-0456">Lyase</keyword>
<organism evidence="9 10">
    <name type="scientific">Naasia aerilata</name>
    <dbReference type="NCBI Taxonomy" id="1162966"/>
    <lineage>
        <taxon>Bacteria</taxon>
        <taxon>Bacillati</taxon>
        <taxon>Actinomycetota</taxon>
        <taxon>Actinomycetes</taxon>
        <taxon>Micrococcales</taxon>
        <taxon>Microbacteriaceae</taxon>
        <taxon>Naasia</taxon>
    </lineage>
</organism>
<name>A0ABM8GFX0_9MICO</name>
<dbReference type="InterPro" id="IPR001754">
    <property type="entry name" value="OMPdeCOase_dom"/>
</dbReference>
<dbReference type="SMART" id="SM00934">
    <property type="entry name" value="OMPdecase"/>
    <property type="match status" value="1"/>
</dbReference>
<dbReference type="EC" id="4.1.1.23" evidence="7"/>
<evidence type="ECO:0000256" key="4">
    <source>
        <dbReference type="ARBA" id="ARBA00022975"/>
    </source>
</evidence>
<evidence type="ECO:0000259" key="8">
    <source>
        <dbReference type="SMART" id="SM00934"/>
    </source>
</evidence>
<dbReference type="InterPro" id="IPR013785">
    <property type="entry name" value="Aldolase_TIM"/>
</dbReference>
<keyword evidence="10" id="KW-1185">Reference proteome</keyword>
<evidence type="ECO:0000256" key="2">
    <source>
        <dbReference type="ARBA" id="ARBA00008847"/>
    </source>
</evidence>
<dbReference type="RefSeq" id="WP_286276961.1">
    <property type="nucleotide sequence ID" value="NZ_AP027731.1"/>
</dbReference>
<dbReference type="InterPro" id="IPR011060">
    <property type="entry name" value="RibuloseP-bd_barrel"/>
</dbReference>
<evidence type="ECO:0000256" key="3">
    <source>
        <dbReference type="ARBA" id="ARBA00022793"/>
    </source>
</evidence>
<dbReference type="Gene3D" id="3.20.20.70">
    <property type="entry name" value="Aldolase class I"/>
    <property type="match status" value="1"/>
</dbReference>
<dbReference type="NCBIfam" id="TIGR02127">
    <property type="entry name" value="pyrF_sub2"/>
    <property type="match status" value="1"/>
</dbReference>
<dbReference type="SUPFAM" id="SSF51366">
    <property type="entry name" value="Ribulose-phoshate binding barrel"/>
    <property type="match status" value="1"/>
</dbReference>
<dbReference type="PANTHER" id="PTHR43375:SF1">
    <property type="entry name" value="OROTIDINE 5'-PHOSPHATE DECARBOXYLASE"/>
    <property type="match status" value="1"/>
</dbReference>
<comment type="catalytic activity">
    <reaction evidence="6">
        <text>orotidine 5'-phosphate + H(+) = UMP + CO2</text>
        <dbReference type="Rhea" id="RHEA:11596"/>
        <dbReference type="ChEBI" id="CHEBI:15378"/>
        <dbReference type="ChEBI" id="CHEBI:16526"/>
        <dbReference type="ChEBI" id="CHEBI:57538"/>
        <dbReference type="ChEBI" id="CHEBI:57865"/>
        <dbReference type="EC" id="4.1.1.23"/>
    </reaction>
</comment>
<dbReference type="EMBL" id="AP027731">
    <property type="protein sequence ID" value="BDZ46977.1"/>
    <property type="molecule type" value="Genomic_DNA"/>
</dbReference>
<dbReference type="Pfam" id="PF00215">
    <property type="entry name" value="OMPdecase"/>
    <property type="match status" value="1"/>
</dbReference>